<accession>A0A8J6HUN0</accession>
<name>A0A8J6HUN0_TENMO</name>
<organism evidence="1 2">
    <name type="scientific">Tenebrio molitor</name>
    <name type="common">Yellow mealworm beetle</name>
    <dbReference type="NCBI Taxonomy" id="7067"/>
    <lineage>
        <taxon>Eukaryota</taxon>
        <taxon>Metazoa</taxon>
        <taxon>Ecdysozoa</taxon>
        <taxon>Arthropoda</taxon>
        <taxon>Hexapoda</taxon>
        <taxon>Insecta</taxon>
        <taxon>Pterygota</taxon>
        <taxon>Neoptera</taxon>
        <taxon>Endopterygota</taxon>
        <taxon>Coleoptera</taxon>
        <taxon>Polyphaga</taxon>
        <taxon>Cucujiformia</taxon>
        <taxon>Tenebrionidae</taxon>
        <taxon>Tenebrio</taxon>
    </lineage>
</organism>
<dbReference type="AlphaFoldDB" id="A0A8J6HUN0"/>
<evidence type="ECO:0000313" key="1">
    <source>
        <dbReference type="EMBL" id="KAH0820937.1"/>
    </source>
</evidence>
<gene>
    <name evidence="1" type="ORF">GEV33_001854</name>
</gene>
<comment type="caution">
    <text evidence="1">The sequence shown here is derived from an EMBL/GenBank/DDBJ whole genome shotgun (WGS) entry which is preliminary data.</text>
</comment>
<dbReference type="Proteomes" id="UP000719412">
    <property type="component" value="Unassembled WGS sequence"/>
</dbReference>
<protein>
    <submittedName>
        <fullName evidence="1">Uncharacterized protein</fullName>
    </submittedName>
</protein>
<sequence length="70" mass="7680">MLKQEEVSPHHHIVVCLISQIRRMLGQYQPLSTYHLPSAPILTVPIPNLPVSVAEKALESLSSPPPFGGE</sequence>
<reference evidence="1" key="1">
    <citation type="journal article" date="2020" name="J Insects Food Feed">
        <title>The yellow mealworm (Tenebrio molitor) genome: a resource for the emerging insects as food and feed industry.</title>
        <authorList>
            <person name="Eriksson T."/>
            <person name="Andere A."/>
            <person name="Kelstrup H."/>
            <person name="Emery V."/>
            <person name="Picard C."/>
        </authorList>
    </citation>
    <scope>NUCLEOTIDE SEQUENCE</scope>
    <source>
        <strain evidence="1">Stoneville</strain>
        <tissue evidence="1">Whole head</tissue>
    </source>
</reference>
<reference evidence="1" key="2">
    <citation type="submission" date="2021-08" db="EMBL/GenBank/DDBJ databases">
        <authorList>
            <person name="Eriksson T."/>
        </authorList>
    </citation>
    <scope>NUCLEOTIDE SEQUENCE</scope>
    <source>
        <strain evidence="1">Stoneville</strain>
        <tissue evidence="1">Whole head</tissue>
    </source>
</reference>
<evidence type="ECO:0000313" key="2">
    <source>
        <dbReference type="Proteomes" id="UP000719412"/>
    </source>
</evidence>
<dbReference type="EMBL" id="JABDTM020010118">
    <property type="protein sequence ID" value="KAH0820937.1"/>
    <property type="molecule type" value="Genomic_DNA"/>
</dbReference>
<keyword evidence="2" id="KW-1185">Reference proteome</keyword>
<proteinExistence type="predicted"/>